<proteinExistence type="predicted"/>
<accession>A0ABS5ZW28</accession>
<sequence length="166" mass="17699">MEYTSIILIDIQHGEIRTMNSTMRIFGILSVSCLTFGLFGCANEASKPALVSSSSQANAAAPAPTASTNSASALEAKAPVILPAPGSPFSKLKVGMSRQQVEQLIGFPSHTSSHITGKQFIPFYFGGDTRRTEAFYKGQGVLTYDNNSRFGSTDSLIKITVDTNTP</sequence>
<evidence type="ECO:0000313" key="2">
    <source>
        <dbReference type="Proteomes" id="UP000755654"/>
    </source>
</evidence>
<protein>
    <submittedName>
        <fullName evidence="1">Outer membrane protein assembly factor BamE</fullName>
    </submittedName>
</protein>
<evidence type="ECO:0000313" key="1">
    <source>
        <dbReference type="EMBL" id="MBU2759431.1"/>
    </source>
</evidence>
<reference evidence="1 2" key="1">
    <citation type="journal article" date="2021" name="ISME J.">
        <title>Genomic evolution of the class Acidithiobacillia: deep-branching Proteobacteria living in extreme acidic conditions.</title>
        <authorList>
            <person name="Moya-Beltran A."/>
            <person name="Beard S."/>
            <person name="Rojas-Villalobos C."/>
            <person name="Issotta F."/>
            <person name="Gallardo Y."/>
            <person name="Ulloa R."/>
            <person name="Giaveno A."/>
            <person name="Degli Esposti M."/>
            <person name="Johnson D.B."/>
            <person name="Quatrini R."/>
        </authorList>
    </citation>
    <scope>NUCLEOTIDE SEQUENCE [LARGE SCALE GENOMIC DNA]</scope>
    <source>
        <strain evidence="1 2">RW2</strain>
    </source>
</reference>
<name>A0ABS5ZW28_9PROT</name>
<dbReference type="EMBL" id="JAAOMP010000037">
    <property type="protein sequence ID" value="MBU2759431.1"/>
    <property type="molecule type" value="Genomic_DNA"/>
</dbReference>
<comment type="caution">
    <text evidence="1">The sequence shown here is derived from an EMBL/GenBank/DDBJ whole genome shotgun (WGS) entry which is preliminary data.</text>
</comment>
<gene>
    <name evidence="1" type="ORF">HAP95_04510</name>
</gene>
<keyword evidence="2" id="KW-1185">Reference proteome</keyword>
<organism evidence="1 2">
    <name type="scientific">Acidithiobacillus sulfurivorans</name>
    <dbReference type="NCBI Taxonomy" id="1958756"/>
    <lineage>
        <taxon>Bacteria</taxon>
        <taxon>Pseudomonadati</taxon>
        <taxon>Pseudomonadota</taxon>
        <taxon>Acidithiobacillia</taxon>
        <taxon>Acidithiobacillales</taxon>
        <taxon>Acidithiobacillaceae</taxon>
        <taxon>Acidithiobacillus</taxon>
    </lineage>
</organism>
<dbReference type="Proteomes" id="UP000755654">
    <property type="component" value="Unassembled WGS sequence"/>
</dbReference>
<dbReference type="RefSeq" id="WP_215883133.1">
    <property type="nucleotide sequence ID" value="NZ_JAAOMP010000037.1"/>
</dbReference>